<sequence length="173" mass="18907">MTSPRFQGPDWTAALHHLEHGPLFAFSDWPHRTLPSIAAGVYSIWRDQQLVYVGMAGRGPLVKEPSSTKPRGLADRLRSHASGRRSGDKFCVYVCDRLVLPTLSPEDIQQVSSGALSLDARTQAFIHAHLGYRFVQVPDGASALSLENQVKVGALSCGPPLLNPDTRRKNKGP</sequence>
<accession>A0A511SWE1</accession>
<dbReference type="RefSeq" id="WP_083559557.1">
    <property type="nucleotide sequence ID" value="NZ_BJXR01000012.1"/>
</dbReference>
<evidence type="ECO:0008006" key="5">
    <source>
        <dbReference type="Google" id="ProtNLM"/>
    </source>
</evidence>
<evidence type="ECO:0000313" key="3">
    <source>
        <dbReference type="Proteomes" id="UP000183760"/>
    </source>
</evidence>
<evidence type="ECO:0000313" key="4">
    <source>
        <dbReference type="Proteomes" id="UP000321514"/>
    </source>
</evidence>
<organism evidence="1 4">
    <name type="scientific">Myxococcus fulvus</name>
    <dbReference type="NCBI Taxonomy" id="33"/>
    <lineage>
        <taxon>Bacteria</taxon>
        <taxon>Pseudomonadati</taxon>
        <taxon>Myxococcota</taxon>
        <taxon>Myxococcia</taxon>
        <taxon>Myxococcales</taxon>
        <taxon>Cystobacterineae</taxon>
        <taxon>Myxococcaceae</taxon>
        <taxon>Myxococcus</taxon>
    </lineage>
</organism>
<comment type="caution">
    <text evidence="1">The sequence shown here is derived from an EMBL/GenBank/DDBJ whole genome shotgun (WGS) entry which is preliminary data.</text>
</comment>
<dbReference type="Proteomes" id="UP000321514">
    <property type="component" value="Unassembled WGS sequence"/>
</dbReference>
<name>A0A511SWE1_MYXFU</name>
<dbReference type="OrthoDB" id="7857067at2"/>
<keyword evidence="3" id="KW-1185">Reference proteome</keyword>
<protein>
    <recommendedName>
        <fullName evidence="5">GIY-YIG domain-containing protein</fullName>
    </recommendedName>
</protein>
<proteinExistence type="predicted"/>
<dbReference type="AlphaFoldDB" id="A0A511SWE1"/>
<dbReference type="Proteomes" id="UP000183760">
    <property type="component" value="Unassembled WGS sequence"/>
</dbReference>
<evidence type="ECO:0000313" key="2">
    <source>
        <dbReference type="EMBL" id="SES95557.1"/>
    </source>
</evidence>
<dbReference type="EMBL" id="FOIB01000001">
    <property type="protein sequence ID" value="SES95557.1"/>
    <property type="molecule type" value="Genomic_DNA"/>
</dbReference>
<reference evidence="2 3" key="1">
    <citation type="submission" date="2016-10" db="EMBL/GenBank/DDBJ databases">
        <authorList>
            <person name="Varghese N."/>
            <person name="Submissions S."/>
        </authorList>
    </citation>
    <scope>NUCLEOTIDE SEQUENCE [LARGE SCALE GENOMIC DNA]</scope>
    <source>
        <strain evidence="2 3">DSM 16525</strain>
    </source>
</reference>
<reference evidence="1 4" key="2">
    <citation type="submission" date="2019-07" db="EMBL/GenBank/DDBJ databases">
        <title>Whole genome shotgun sequence of Myxococcus fulvus NBRC 100333.</title>
        <authorList>
            <person name="Hosoyama A."/>
            <person name="Uohara A."/>
            <person name="Ohji S."/>
            <person name="Ichikawa N."/>
        </authorList>
    </citation>
    <scope>NUCLEOTIDE SEQUENCE [LARGE SCALE GENOMIC DNA]</scope>
    <source>
        <strain evidence="1 4">NBRC 100333</strain>
    </source>
</reference>
<gene>
    <name evidence="1" type="ORF">MFU01_08090</name>
    <name evidence="2" type="ORF">SAMN05443572_101680</name>
</gene>
<evidence type="ECO:0000313" key="1">
    <source>
        <dbReference type="EMBL" id="GEN05772.1"/>
    </source>
</evidence>
<dbReference type="EMBL" id="BJXR01000012">
    <property type="protein sequence ID" value="GEN05772.1"/>
    <property type="molecule type" value="Genomic_DNA"/>
</dbReference>